<evidence type="ECO:0000313" key="5">
    <source>
        <dbReference type="Proteomes" id="UP000198817"/>
    </source>
</evidence>
<dbReference type="SMART" id="SM00635">
    <property type="entry name" value="BID_2"/>
    <property type="match status" value="1"/>
</dbReference>
<dbReference type="InterPro" id="IPR003343">
    <property type="entry name" value="Big_2"/>
</dbReference>
<gene>
    <name evidence="4" type="ORF">SAMN05216508_11432</name>
</gene>
<dbReference type="AlphaFoldDB" id="A0A1I7HAQ6"/>
<keyword evidence="4" id="KW-0645">Protease</keyword>
<keyword evidence="5" id="KW-1185">Reference proteome</keyword>
<dbReference type="PANTHER" id="PTHR38339:SF1">
    <property type="entry name" value="TRANSGLUTAMINASE-LIKE DOMAIN-CONTAINING PROTEIN"/>
    <property type="match status" value="1"/>
</dbReference>
<dbReference type="InterPro" id="IPR038765">
    <property type="entry name" value="Papain-like_cys_pep_sf"/>
</dbReference>
<dbReference type="EMBL" id="FPBT01000014">
    <property type="protein sequence ID" value="SFU57794.1"/>
    <property type="molecule type" value="Genomic_DNA"/>
</dbReference>
<dbReference type="GO" id="GO:0008233">
    <property type="term" value="F:peptidase activity"/>
    <property type="evidence" value="ECO:0007669"/>
    <property type="project" value="UniProtKB-KW"/>
</dbReference>
<feature type="signal peptide" evidence="1">
    <location>
        <begin position="1"/>
        <end position="24"/>
    </location>
</feature>
<dbReference type="SMART" id="SM00460">
    <property type="entry name" value="TGc"/>
    <property type="match status" value="1"/>
</dbReference>
<evidence type="ECO:0000259" key="3">
    <source>
        <dbReference type="SMART" id="SM00635"/>
    </source>
</evidence>
<keyword evidence="4" id="KW-0378">Hydrolase</keyword>
<evidence type="ECO:0000313" key="4">
    <source>
        <dbReference type="EMBL" id="SFU57794.1"/>
    </source>
</evidence>
<accession>A0A1I7HAQ6</accession>
<dbReference type="Proteomes" id="UP000198817">
    <property type="component" value="Unassembled WGS sequence"/>
</dbReference>
<dbReference type="Gene3D" id="2.60.40.1080">
    <property type="match status" value="1"/>
</dbReference>
<feature type="domain" description="Transglutaminase-like" evidence="2">
    <location>
        <begin position="301"/>
        <end position="370"/>
    </location>
</feature>
<dbReference type="Gene3D" id="3.10.620.30">
    <property type="match status" value="1"/>
</dbReference>
<protein>
    <submittedName>
        <fullName evidence="4">Transglutaminase-like enzyme, putative cysteine protease</fullName>
    </submittedName>
</protein>
<dbReference type="PANTHER" id="PTHR38339">
    <property type="entry name" value="TRANSGLUTAMINASE DOMAIN PROTEIN"/>
    <property type="match status" value="1"/>
</dbReference>
<dbReference type="Pfam" id="PF02368">
    <property type="entry name" value="Big_2"/>
    <property type="match status" value="1"/>
</dbReference>
<organism evidence="4 5">
    <name type="scientific">Eubacterium pyruvativorans</name>
    <dbReference type="NCBI Taxonomy" id="155865"/>
    <lineage>
        <taxon>Bacteria</taxon>
        <taxon>Bacillati</taxon>
        <taxon>Bacillota</taxon>
        <taxon>Clostridia</taxon>
        <taxon>Eubacteriales</taxon>
        <taxon>Eubacteriaceae</taxon>
        <taxon>Eubacterium</taxon>
    </lineage>
</organism>
<dbReference type="SUPFAM" id="SSF54001">
    <property type="entry name" value="Cysteine proteinases"/>
    <property type="match status" value="1"/>
</dbReference>
<reference evidence="4 5" key="1">
    <citation type="submission" date="2016-10" db="EMBL/GenBank/DDBJ databases">
        <authorList>
            <person name="de Groot N.N."/>
        </authorList>
    </citation>
    <scope>NUCLEOTIDE SEQUENCE [LARGE SCALE GENOMIC DNA]</scope>
    <source>
        <strain evidence="4 5">KHGC13</strain>
    </source>
</reference>
<feature type="domain" description="BIG2" evidence="3">
    <location>
        <begin position="41"/>
        <end position="121"/>
    </location>
</feature>
<dbReference type="OrthoDB" id="9804872at2"/>
<name>A0A1I7HAQ6_9FIRM</name>
<proteinExistence type="predicted"/>
<evidence type="ECO:0000256" key="1">
    <source>
        <dbReference type="SAM" id="SignalP"/>
    </source>
</evidence>
<dbReference type="RefSeq" id="WP_090471373.1">
    <property type="nucleotide sequence ID" value="NZ_FOWF01000015.1"/>
</dbReference>
<dbReference type="GO" id="GO:0006508">
    <property type="term" value="P:proteolysis"/>
    <property type="evidence" value="ECO:0007669"/>
    <property type="project" value="UniProtKB-KW"/>
</dbReference>
<feature type="chain" id="PRO_5038412775" evidence="1">
    <location>
        <begin position="25"/>
        <end position="477"/>
    </location>
</feature>
<dbReference type="InterPro" id="IPR008964">
    <property type="entry name" value="Invasin/intimin_cell_adhesion"/>
</dbReference>
<dbReference type="InterPro" id="IPR002931">
    <property type="entry name" value="Transglutaminase-like"/>
</dbReference>
<evidence type="ECO:0000259" key="2">
    <source>
        <dbReference type="SMART" id="SM00460"/>
    </source>
</evidence>
<dbReference type="SUPFAM" id="SSF49373">
    <property type="entry name" value="Invasin/intimin cell-adhesion fragments"/>
    <property type="match status" value="1"/>
</dbReference>
<keyword evidence="1" id="KW-0732">Signal</keyword>
<sequence>MSKNASLRKAIVVLLALVVTVCFSGIAQTTSFAAKKTKKKTVKPKKITLQSQCKYSVGINGLCQIKVKSVKPQKASKTVTWKSSNAKVASVSKTGLVKGNAEGLVTITATSKANKKVKASVKLHVVPTQQGTLTTKVDLTKQNGKSAKAWVPLAKSNNDQKIQDVKIDVPEGTTKTITKDSEGNQIAFLDFTNTPQDKRVATVSFYVCRKAVVPAAKGEKRNGMTQAQLKKYLGTSSLGGNLKSGIVKETSDKIVKAANAKTTVQKAKAIYNWEVANLVRIDSTIGCGRGDVEQILKDQAAGKEAGGKCTDLSSVYVSLLRAQGIPAREIFGIRIQGTDTAAAKDETTAQHCRAQFYDSKLGWVEADPADVLKAVLVQKLDKKADKDTVESLKAEYWMGNNQEWVELSEGRDLTLNPAITAKVSSDPKVAQYSCLQKDGVLNNFGYPHAEVDGVDVPCYQHQAYSYSFQYDSKVVCC</sequence>
<dbReference type="Pfam" id="PF01841">
    <property type="entry name" value="Transglut_core"/>
    <property type="match status" value="1"/>
</dbReference>